<reference evidence="2 3" key="1">
    <citation type="submission" date="2019-07" db="EMBL/GenBank/DDBJ databases">
        <title>Draft genome assembly of a fouling barnacle, Amphibalanus amphitrite (Darwin, 1854): The first reference genome for Thecostraca.</title>
        <authorList>
            <person name="Kim W."/>
        </authorList>
    </citation>
    <scope>NUCLEOTIDE SEQUENCE [LARGE SCALE GENOMIC DNA]</scope>
    <source>
        <strain evidence="2">SNU_AA5</strain>
        <tissue evidence="2">Soma without cirri and trophi</tissue>
    </source>
</reference>
<accession>A0A6A4WLX2</accession>
<organism evidence="2 3">
    <name type="scientific">Amphibalanus amphitrite</name>
    <name type="common">Striped barnacle</name>
    <name type="synonym">Balanus amphitrite</name>
    <dbReference type="NCBI Taxonomy" id="1232801"/>
    <lineage>
        <taxon>Eukaryota</taxon>
        <taxon>Metazoa</taxon>
        <taxon>Ecdysozoa</taxon>
        <taxon>Arthropoda</taxon>
        <taxon>Crustacea</taxon>
        <taxon>Multicrustacea</taxon>
        <taxon>Cirripedia</taxon>
        <taxon>Thoracica</taxon>
        <taxon>Thoracicalcarea</taxon>
        <taxon>Balanomorpha</taxon>
        <taxon>Balanoidea</taxon>
        <taxon>Balanidae</taxon>
        <taxon>Amphibalaninae</taxon>
        <taxon>Amphibalanus</taxon>
    </lineage>
</organism>
<proteinExistence type="predicted"/>
<dbReference type="Proteomes" id="UP000440578">
    <property type="component" value="Unassembled WGS sequence"/>
</dbReference>
<evidence type="ECO:0000256" key="1">
    <source>
        <dbReference type="SAM" id="MobiDB-lite"/>
    </source>
</evidence>
<feature type="compositionally biased region" description="Polar residues" evidence="1">
    <location>
        <begin position="1"/>
        <end position="15"/>
    </location>
</feature>
<evidence type="ECO:0000313" key="2">
    <source>
        <dbReference type="EMBL" id="KAF0302891.1"/>
    </source>
</evidence>
<dbReference type="EMBL" id="VIIS01001002">
    <property type="protein sequence ID" value="KAF0302891.1"/>
    <property type="molecule type" value="Genomic_DNA"/>
</dbReference>
<feature type="region of interest" description="Disordered" evidence="1">
    <location>
        <begin position="1"/>
        <end position="33"/>
    </location>
</feature>
<protein>
    <submittedName>
        <fullName evidence="2">Uncharacterized protein</fullName>
    </submittedName>
</protein>
<name>A0A6A4WLX2_AMPAM</name>
<keyword evidence="3" id="KW-1185">Reference proteome</keyword>
<dbReference type="AlphaFoldDB" id="A0A6A4WLX2"/>
<evidence type="ECO:0000313" key="3">
    <source>
        <dbReference type="Proteomes" id="UP000440578"/>
    </source>
</evidence>
<comment type="caution">
    <text evidence="2">The sequence shown here is derived from an EMBL/GenBank/DDBJ whole genome shotgun (WGS) entry which is preliminary data.</text>
</comment>
<sequence>MIRQGSLQQSRSALTNRCRATPRLPSSRGPYTRPRPEHMLLNICSVHQQHLQLRESRDGGVVRRPAARCGRVCELRGPGGTARAAARRGVTTGTHAEVGGGGAEWPSGRGAQSRRGTMELRFAVVMALCGIVSGECQNSGLMGSSDLVG</sequence>
<gene>
    <name evidence="2" type="ORF">FJT64_000332</name>
</gene>